<evidence type="ECO:0000256" key="6">
    <source>
        <dbReference type="SAM" id="Phobius"/>
    </source>
</evidence>
<dbReference type="EMBL" id="UZAE01001714">
    <property type="protein sequence ID" value="VDN98965.1"/>
    <property type="molecule type" value="Genomic_DNA"/>
</dbReference>
<dbReference type="InterPro" id="IPR006904">
    <property type="entry name" value="DUF716"/>
</dbReference>
<keyword evidence="5 6" id="KW-0472">Membrane</keyword>
<reference evidence="7 8" key="2">
    <citation type="submission" date="2018-11" db="EMBL/GenBank/DDBJ databases">
        <authorList>
            <consortium name="Pathogen Informatics"/>
        </authorList>
    </citation>
    <scope>NUCLEOTIDE SEQUENCE [LARGE SCALE GENOMIC DNA]</scope>
</reference>
<dbReference type="AlphaFoldDB" id="A0A0R3T7R9"/>
<evidence type="ECO:0000256" key="1">
    <source>
        <dbReference type="ARBA" id="ARBA00004141"/>
    </source>
</evidence>
<evidence type="ECO:0000256" key="2">
    <source>
        <dbReference type="ARBA" id="ARBA00006948"/>
    </source>
</evidence>
<feature type="transmembrane region" description="Helical" evidence="6">
    <location>
        <begin position="135"/>
        <end position="154"/>
    </location>
</feature>
<dbReference type="OrthoDB" id="551896at2759"/>
<dbReference type="Proteomes" id="UP000278807">
    <property type="component" value="Unassembled WGS sequence"/>
</dbReference>
<feature type="transmembrane region" description="Helical" evidence="6">
    <location>
        <begin position="235"/>
        <end position="256"/>
    </location>
</feature>
<comment type="subcellular location">
    <subcellularLocation>
        <location evidence="1">Membrane</location>
        <topology evidence="1">Multi-pass membrane protein</topology>
    </subcellularLocation>
</comment>
<evidence type="ECO:0000256" key="4">
    <source>
        <dbReference type="ARBA" id="ARBA00022989"/>
    </source>
</evidence>
<evidence type="ECO:0000313" key="8">
    <source>
        <dbReference type="Proteomes" id="UP000278807"/>
    </source>
</evidence>
<protein>
    <submittedName>
        <fullName evidence="9">Transmembrane protein 45B</fullName>
    </submittedName>
</protein>
<dbReference type="PANTHER" id="PTHR16007">
    <property type="entry name" value="EPIDIDYMAL MEMBRANE PROTEIN E9-RELATED"/>
    <property type="match status" value="1"/>
</dbReference>
<keyword evidence="8" id="KW-1185">Reference proteome</keyword>
<dbReference type="Pfam" id="PF04819">
    <property type="entry name" value="DUF716"/>
    <property type="match status" value="1"/>
</dbReference>
<dbReference type="WBParaSite" id="HNAJ_0000310701-mRNA-1">
    <property type="protein sequence ID" value="HNAJ_0000310701-mRNA-1"/>
    <property type="gene ID" value="HNAJ_0000310701"/>
</dbReference>
<reference evidence="9" key="1">
    <citation type="submission" date="2017-02" db="UniProtKB">
        <authorList>
            <consortium name="WormBaseParasite"/>
        </authorList>
    </citation>
    <scope>IDENTIFICATION</scope>
</reference>
<dbReference type="PANTHER" id="PTHR16007:SF15">
    <property type="entry name" value="TRANSMEMBRANE PROTEIN 45B"/>
    <property type="match status" value="1"/>
</dbReference>
<dbReference type="GO" id="GO:0016020">
    <property type="term" value="C:membrane"/>
    <property type="evidence" value="ECO:0007669"/>
    <property type="project" value="UniProtKB-SubCell"/>
</dbReference>
<comment type="similarity">
    <text evidence="2">Belongs to the TMEM45 family.</text>
</comment>
<evidence type="ECO:0000313" key="9">
    <source>
        <dbReference type="WBParaSite" id="HNAJ_0000310701-mRNA-1"/>
    </source>
</evidence>
<evidence type="ECO:0000256" key="5">
    <source>
        <dbReference type="ARBA" id="ARBA00023136"/>
    </source>
</evidence>
<keyword evidence="4 6" id="KW-1133">Transmembrane helix</keyword>
<sequence length="312" mass="35581">MGTFAGHALPGSFFLLFGIWGIFFQLRKYYRHKKYELGFSNRREPVYKNQMTTPIRCCQVGCCGWKEVPLDSYLKAICCAIGITGEIYTGFDDGVFKFIGNLQHATMFAMFMLCGIFEVLDFYKIFRFPNCTNYLFSFLAVVTELVLFAFHLHGRTPTDIYVHTILIYALIILLVVGVCEAIFPHSILPGLVRNLLIIVQGSWFWQVGAILYPPSTALPQFDELAIESIPRVTKIFIWHIIIFLGFICFTTITMGFPLRNPPTNATNNNMPDHQRLLAQEDGGESDNSVSENELLEMRQWKSTYLAHPVSVP</sequence>
<evidence type="ECO:0000256" key="3">
    <source>
        <dbReference type="ARBA" id="ARBA00022692"/>
    </source>
</evidence>
<dbReference type="InterPro" id="IPR042127">
    <property type="entry name" value="TMEM45"/>
</dbReference>
<name>A0A0R3T7R9_RODNA</name>
<keyword evidence="3 6" id="KW-0812">Transmembrane</keyword>
<gene>
    <name evidence="7" type="ORF">HNAJ_LOCUS3106</name>
</gene>
<accession>A0A0R3T7R9</accession>
<feature type="transmembrane region" description="Helical" evidence="6">
    <location>
        <begin position="160"/>
        <end position="183"/>
    </location>
</feature>
<dbReference type="STRING" id="102285.A0A0R3T7R9"/>
<feature type="transmembrane region" description="Helical" evidence="6">
    <location>
        <begin position="6"/>
        <end position="26"/>
    </location>
</feature>
<organism evidence="9">
    <name type="scientific">Rodentolepis nana</name>
    <name type="common">Dwarf tapeworm</name>
    <name type="synonym">Hymenolepis nana</name>
    <dbReference type="NCBI Taxonomy" id="102285"/>
    <lineage>
        <taxon>Eukaryota</taxon>
        <taxon>Metazoa</taxon>
        <taxon>Spiralia</taxon>
        <taxon>Lophotrochozoa</taxon>
        <taxon>Platyhelminthes</taxon>
        <taxon>Cestoda</taxon>
        <taxon>Eucestoda</taxon>
        <taxon>Cyclophyllidea</taxon>
        <taxon>Hymenolepididae</taxon>
        <taxon>Rodentolepis</taxon>
    </lineage>
</organism>
<evidence type="ECO:0000313" key="7">
    <source>
        <dbReference type="EMBL" id="VDN98965.1"/>
    </source>
</evidence>
<feature type="transmembrane region" description="Helical" evidence="6">
    <location>
        <begin position="103"/>
        <end position="123"/>
    </location>
</feature>
<proteinExistence type="inferred from homology"/>